<dbReference type="InterPro" id="IPR007052">
    <property type="entry name" value="CS_dom"/>
</dbReference>
<dbReference type="AlphaFoldDB" id="E8R9L8"/>
<dbReference type="GeneID" id="10153587"/>
<evidence type="ECO:0000256" key="2">
    <source>
        <dbReference type="PROSITE-ProRule" id="PRU00285"/>
    </source>
</evidence>
<dbReference type="SUPFAM" id="SSF49764">
    <property type="entry name" value="HSP20-like chaperones"/>
    <property type="match status" value="1"/>
</dbReference>
<dbReference type="GO" id="GO:0009408">
    <property type="term" value="P:response to heat"/>
    <property type="evidence" value="ECO:0007669"/>
    <property type="project" value="InterPro"/>
</dbReference>
<dbReference type="NCBIfam" id="NF041800">
    <property type="entry name" value="Hsp20"/>
    <property type="match status" value="1"/>
</dbReference>
<dbReference type="EMBL" id="CP002363">
    <property type="protein sequence ID" value="ADV65194.1"/>
    <property type="molecule type" value="Genomic_DNA"/>
</dbReference>
<keyword evidence="7" id="KW-1185">Reference proteome</keyword>
<accession>E8R9L8</accession>
<dbReference type="Gene3D" id="2.60.40.790">
    <property type="match status" value="1"/>
</dbReference>
<feature type="domain" description="SHSP" evidence="4">
    <location>
        <begin position="94"/>
        <end position="192"/>
    </location>
</feature>
<dbReference type="STRING" id="765177.Desmu_0890"/>
<sequence>MEDDWWYRRRRRPFWEEGFFDEIDRMFEDMERMMWDLMRRLSRGFTPEGFEEFERELERKGVKPYVYGFSITIGPDGKPVIKEFGNVRRVRGKPVISEEREPLIDVFESGDEVTVIAEIPGVEKDKIDVKVSDDGRTIVINASDTNRKYYKEIELPAKVDPASAKASYKNGVLEVKLKKTGREDKGVKIKVE</sequence>
<protein>
    <submittedName>
        <fullName evidence="6">Uncharacterized protein</fullName>
    </submittedName>
</protein>
<dbReference type="Pfam" id="PF00011">
    <property type="entry name" value="HSP20"/>
    <property type="match status" value="1"/>
</dbReference>
<evidence type="ECO:0000259" key="4">
    <source>
        <dbReference type="PROSITE" id="PS01031"/>
    </source>
</evidence>
<dbReference type="OrthoDB" id="26084at2157"/>
<dbReference type="InterPro" id="IPR044587">
    <property type="entry name" value="HSP21-like"/>
</dbReference>
<dbReference type="InterPro" id="IPR002068">
    <property type="entry name" value="A-crystallin/Hsp20_dom"/>
</dbReference>
<dbReference type="CDD" id="cd06464">
    <property type="entry name" value="ACD_sHsps-like"/>
    <property type="match status" value="1"/>
</dbReference>
<dbReference type="InterPro" id="IPR008978">
    <property type="entry name" value="HSP20-like_chaperone"/>
</dbReference>
<dbReference type="PANTHER" id="PTHR46733:SF4">
    <property type="entry name" value="HEAT SHOCK PROTEIN 21, CHLOROPLASTIC"/>
    <property type="match status" value="1"/>
</dbReference>
<reference evidence="6 7" key="2">
    <citation type="journal article" date="2011" name="Stand. Genomic Sci.">
        <title>Complete genome sequence of Desulfurococcus mucosus type strain (O7/1).</title>
        <authorList>
            <person name="Wirth R."/>
            <person name="Chertkov O."/>
            <person name="Held B."/>
            <person name="Lapidus A."/>
            <person name="Nolan M."/>
            <person name="Lucas S."/>
            <person name="Hammon N."/>
            <person name="Deshpande S."/>
            <person name="Cheng J.F."/>
            <person name="Tapia R."/>
            <person name="Han C."/>
            <person name="Goodwin L."/>
            <person name="Pitluck S."/>
            <person name="Liolios K."/>
            <person name="Ioanna P."/>
            <person name="Ivanova N."/>
            <person name="Mavromatis K."/>
            <person name="Mikhailova N."/>
            <person name="Pati A."/>
            <person name="Chen A."/>
            <person name="Palaniappan K."/>
            <person name="Land M."/>
            <person name="Hauser L."/>
            <person name="Chang Y.J."/>
            <person name="Jeffries C.D."/>
            <person name="Bilek Y."/>
            <person name="Hader T."/>
            <person name="Rohde M."/>
            <person name="Spring S."/>
            <person name="Sikorski J."/>
            <person name="Goker M."/>
            <person name="Woyke T."/>
            <person name="Bristow J."/>
            <person name="Eisen J.A."/>
            <person name="Markowitz V."/>
            <person name="Hugenholtz P."/>
            <person name="Kyrpides N.C."/>
            <person name="Klenk H.P."/>
        </authorList>
    </citation>
    <scope>NUCLEOTIDE SEQUENCE [LARGE SCALE GENOMIC DNA]</scope>
    <source>
        <strain evidence="7">ATCC 35584 / DSM 2162 / JCM 9187 / O7/1</strain>
    </source>
</reference>
<proteinExistence type="inferred from homology"/>
<dbReference type="KEGG" id="dmu:Desmu_0890"/>
<dbReference type="Proteomes" id="UP000001068">
    <property type="component" value="Chromosome"/>
</dbReference>
<evidence type="ECO:0000256" key="3">
    <source>
        <dbReference type="RuleBase" id="RU003616"/>
    </source>
</evidence>
<dbReference type="PANTHER" id="PTHR46733">
    <property type="entry name" value="26.5 KDA HEAT SHOCK PROTEIN, MITOCHONDRIAL"/>
    <property type="match status" value="1"/>
</dbReference>
<dbReference type="eggNOG" id="arCOG01833">
    <property type="taxonomic scope" value="Archaea"/>
</dbReference>
<dbReference type="HOGENOM" id="CLU_117605_1_0_2"/>
<organism evidence="6 7">
    <name type="scientific">Desulfurococcus mucosus (strain ATCC 35584 / DSM 2162 / JCM 9187 / O7/1)</name>
    <dbReference type="NCBI Taxonomy" id="765177"/>
    <lineage>
        <taxon>Archaea</taxon>
        <taxon>Thermoproteota</taxon>
        <taxon>Thermoprotei</taxon>
        <taxon>Desulfurococcales</taxon>
        <taxon>Desulfurococcaceae</taxon>
        <taxon>Desulfurococcus</taxon>
    </lineage>
</organism>
<dbReference type="PROSITE" id="PS51203">
    <property type="entry name" value="CS"/>
    <property type="match status" value="1"/>
</dbReference>
<evidence type="ECO:0000256" key="1">
    <source>
        <dbReference type="ARBA" id="ARBA00023016"/>
    </source>
</evidence>
<dbReference type="RefSeq" id="WP_013562416.1">
    <property type="nucleotide sequence ID" value="NC_014961.1"/>
</dbReference>
<dbReference type="PROSITE" id="PS01031">
    <property type="entry name" value="SHSP"/>
    <property type="match status" value="1"/>
</dbReference>
<reference evidence="7" key="1">
    <citation type="submission" date="2010-11" db="EMBL/GenBank/DDBJ databases">
        <title>The complete genome of Desulfurococcus mucosus DSM 2162.</title>
        <authorList>
            <consortium name="US DOE Joint Genome Institute (JGI-PGF)"/>
            <person name="Lucas S."/>
            <person name="Copeland A."/>
            <person name="Lapidus A."/>
            <person name="Bruce D."/>
            <person name="Goodwin L."/>
            <person name="Pitluck S."/>
            <person name="Kyrpides N."/>
            <person name="Mavromatis K."/>
            <person name="Pagani I."/>
            <person name="Ivanova N."/>
            <person name="Ovchinnikova G."/>
            <person name="Chertkov O."/>
            <person name="Held B."/>
            <person name="Brettin T."/>
            <person name="Detter J.C."/>
            <person name="Tapia R."/>
            <person name="Han C."/>
            <person name="Land M."/>
            <person name="Hauser L."/>
            <person name="Markowitz V."/>
            <person name="Cheng J.-F."/>
            <person name="Hugenholtz P."/>
            <person name="Woyke T."/>
            <person name="Wu D."/>
            <person name="Wirth R."/>
            <person name="Bilek Y."/>
            <person name="Hader T."/>
            <person name="Klenk H.-P."/>
            <person name="Eisen J.A."/>
        </authorList>
    </citation>
    <scope>NUCLEOTIDE SEQUENCE [LARGE SCALE GENOMIC DNA]</scope>
    <source>
        <strain evidence="7">ATCC 35584 / DSM 2162 / JCM 9187 / O7/1</strain>
    </source>
</reference>
<evidence type="ECO:0000313" key="6">
    <source>
        <dbReference type="EMBL" id="ADV65194.1"/>
    </source>
</evidence>
<evidence type="ECO:0000313" key="7">
    <source>
        <dbReference type="Proteomes" id="UP000001068"/>
    </source>
</evidence>
<name>E8R9L8_DESM0</name>
<gene>
    <name evidence="6" type="ordered locus">Desmu_0890</name>
</gene>
<comment type="similarity">
    <text evidence="2 3">Belongs to the small heat shock protein (HSP20) family.</text>
</comment>
<evidence type="ECO:0000259" key="5">
    <source>
        <dbReference type="PROSITE" id="PS51203"/>
    </source>
</evidence>
<feature type="domain" description="CS" evidence="5">
    <location>
        <begin position="99"/>
        <end position="192"/>
    </location>
</feature>
<keyword evidence="1" id="KW-0346">Stress response</keyword>